<name>A0A0E9R6G8_ANGAN</name>
<proteinExistence type="predicted"/>
<sequence>MPTSTWLTKALFLYTCSGIA</sequence>
<reference evidence="1" key="2">
    <citation type="journal article" date="2015" name="Fish Shellfish Immunol.">
        <title>Early steps in the European eel (Anguilla anguilla)-Vibrio vulnificus interaction in the gills: Role of the RtxA13 toxin.</title>
        <authorList>
            <person name="Callol A."/>
            <person name="Pajuelo D."/>
            <person name="Ebbesson L."/>
            <person name="Teles M."/>
            <person name="MacKenzie S."/>
            <person name="Amaro C."/>
        </authorList>
    </citation>
    <scope>NUCLEOTIDE SEQUENCE</scope>
</reference>
<dbReference type="AlphaFoldDB" id="A0A0E9R6G8"/>
<evidence type="ECO:0000313" key="1">
    <source>
        <dbReference type="EMBL" id="JAH24352.1"/>
    </source>
</evidence>
<dbReference type="EMBL" id="GBXM01084225">
    <property type="protein sequence ID" value="JAH24352.1"/>
    <property type="molecule type" value="Transcribed_RNA"/>
</dbReference>
<protein>
    <submittedName>
        <fullName evidence="1">Uncharacterized protein</fullName>
    </submittedName>
</protein>
<accession>A0A0E9R6G8</accession>
<organism evidence="1">
    <name type="scientific">Anguilla anguilla</name>
    <name type="common">European freshwater eel</name>
    <name type="synonym">Muraena anguilla</name>
    <dbReference type="NCBI Taxonomy" id="7936"/>
    <lineage>
        <taxon>Eukaryota</taxon>
        <taxon>Metazoa</taxon>
        <taxon>Chordata</taxon>
        <taxon>Craniata</taxon>
        <taxon>Vertebrata</taxon>
        <taxon>Euteleostomi</taxon>
        <taxon>Actinopterygii</taxon>
        <taxon>Neopterygii</taxon>
        <taxon>Teleostei</taxon>
        <taxon>Anguilliformes</taxon>
        <taxon>Anguillidae</taxon>
        <taxon>Anguilla</taxon>
    </lineage>
</organism>
<reference evidence="1" key="1">
    <citation type="submission" date="2014-11" db="EMBL/GenBank/DDBJ databases">
        <authorList>
            <person name="Amaro Gonzalez C."/>
        </authorList>
    </citation>
    <scope>NUCLEOTIDE SEQUENCE</scope>
</reference>